<dbReference type="FunFam" id="3.30.1370.10:FF:000001">
    <property type="entry name" value="Polyribonucleotide nucleotidyltransferase"/>
    <property type="match status" value="1"/>
</dbReference>
<dbReference type="GO" id="GO:0006396">
    <property type="term" value="P:RNA processing"/>
    <property type="evidence" value="ECO:0007669"/>
    <property type="project" value="InterPro"/>
</dbReference>
<dbReference type="Pfam" id="PF03726">
    <property type="entry name" value="PNPase"/>
    <property type="match status" value="1"/>
</dbReference>
<comment type="subcellular location">
    <subcellularLocation>
        <location evidence="1 9">Cytoplasm</location>
    </subcellularLocation>
</comment>
<dbReference type="PANTHER" id="PTHR11252:SF0">
    <property type="entry name" value="POLYRIBONUCLEOTIDE NUCLEOTIDYLTRANSFERASE 1, MITOCHONDRIAL"/>
    <property type="match status" value="1"/>
</dbReference>
<dbReference type="InterPro" id="IPR027408">
    <property type="entry name" value="PNPase/RNase_PH_dom_sf"/>
</dbReference>
<dbReference type="InterPro" id="IPR015848">
    <property type="entry name" value="PNPase_PH_RNA-bd_bac/org-type"/>
</dbReference>
<dbReference type="GO" id="GO:0005829">
    <property type="term" value="C:cytosol"/>
    <property type="evidence" value="ECO:0007669"/>
    <property type="project" value="TreeGrafter"/>
</dbReference>
<dbReference type="GO" id="GO:0000287">
    <property type="term" value="F:magnesium ion binding"/>
    <property type="evidence" value="ECO:0007669"/>
    <property type="project" value="UniProtKB-UniRule"/>
</dbReference>
<dbReference type="FunFam" id="2.40.50.140:FF:000023">
    <property type="entry name" value="Polyribonucleotide nucleotidyltransferase"/>
    <property type="match status" value="1"/>
</dbReference>
<dbReference type="PIRSF" id="PIRSF005499">
    <property type="entry name" value="PNPase"/>
    <property type="match status" value="1"/>
</dbReference>
<dbReference type="InterPro" id="IPR036345">
    <property type="entry name" value="ExoRNase_PH_dom2_sf"/>
</dbReference>
<dbReference type="Pfam" id="PF00575">
    <property type="entry name" value="S1"/>
    <property type="match status" value="1"/>
</dbReference>
<evidence type="ECO:0000256" key="7">
    <source>
        <dbReference type="ARBA" id="ARBA00022842"/>
    </source>
</evidence>
<dbReference type="CDD" id="cd02393">
    <property type="entry name" value="KH-I_PNPase"/>
    <property type="match status" value="1"/>
</dbReference>
<dbReference type="Pfam" id="PF03725">
    <property type="entry name" value="RNase_PH_C"/>
    <property type="match status" value="2"/>
</dbReference>
<comment type="similarity">
    <text evidence="2 9">Belongs to the polyribonucleotide nucleotidyltransferase family.</text>
</comment>
<evidence type="ECO:0000256" key="5">
    <source>
        <dbReference type="ARBA" id="ARBA00022695"/>
    </source>
</evidence>
<dbReference type="SMART" id="SM00316">
    <property type="entry name" value="S1"/>
    <property type="match status" value="1"/>
</dbReference>
<dbReference type="CDD" id="cd11363">
    <property type="entry name" value="RNase_PH_PNPase_1"/>
    <property type="match status" value="1"/>
</dbReference>
<protein>
    <recommendedName>
        <fullName evidence="9">Polyribonucleotide nucleotidyltransferase</fullName>
        <ecNumber evidence="9">2.7.7.8</ecNumber>
    </recommendedName>
    <alternativeName>
        <fullName evidence="9">Polynucleotide phosphorylase</fullName>
        <shortName evidence="9">PNPase</shortName>
    </alternativeName>
</protein>
<keyword evidence="6 9" id="KW-0479">Metal-binding</keyword>
<dbReference type="CDD" id="cd04472">
    <property type="entry name" value="S1_PNPase"/>
    <property type="match status" value="1"/>
</dbReference>
<dbReference type="GO" id="GO:0003723">
    <property type="term" value="F:RNA binding"/>
    <property type="evidence" value="ECO:0007669"/>
    <property type="project" value="UniProtKB-UniRule"/>
</dbReference>
<dbReference type="InterPro" id="IPR004088">
    <property type="entry name" value="KH_dom_type_1"/>
</dbReference>
<comment type="cofactor">
    <cofactor evidence="9">
        <name>Mg(2+)</name>
        <dbReference type="ChEBI" id="CHEBI:18420"/>
    </cofactor>
</comment>
<dbReference type="PANTHER" id="PTHR11252">
    <property type="entry name" value="POLYRIBONUCLEOTIDE NUCLEOTIDYLTRANSFERASE"/>
    <property type="match status" value="1"/>
</dbReference>
<dbReference type="Pfam" id="PF01138">
    <property type="entry name" value="RNase_PH"/>
    <property type="match status" value="2"/>
</dbReference>
<evidence type="ECO:0000256" key="2">
    <source>
        <dbReference type="ARBA" id="ARBA00007404"/>
    </source>
</evidence>
<dbReference type="SUPFAM" id="SSF50249">
    <property type="entry name" value="Nucleic acid-binding proteins"/>
    <property type="match status" value="1"/>
</dbReference>
<evidence type="ECO:0000259" key="10">
    <source>
        <dbReference type="PROSITE" id="PS50126"/>
    </source>
</evidence>
<dbReference type="InterPro" id="IPR036612">
    <property type="entry name" value="KH_dom_type_1_sf"/>
</dbReference>
<comment type="subunit">
    <text evidence="9">Component of the RNA degradosome, which is a multiprotein complex involved in RNA processing and mRNA degradation.</text>
</comment>
<dbReference type="NCBIfam" id="NF008805">
    <property type="entry name" value="PRK11824.1"/>
    <property type="match status" value="1"/>
</dbReference>
<reference evidence="11" key="1">
    <citation type="journal article" date="2020" name="Microbiol. Resour. Announc.">
        <title>Complete Genome Sequence of Moraxella osloensis Strain YV1, Isolated from an Australian Wastewater Treatment Plant.</title>
        <authorList>
            <person name="Batinovic S."/>
            <person name="Rice D.T.F."/>
            <person name="Seviour R.J."/>
            <person name="Petrovski S."/>
        </authorList>
    </citation>
    <scope>NUCLEOTIDE SEQUENCE</scope>
    <source>
        <strain evidence="11">YV1</strain>
    </source>
</reference>
<dbReference type="InterPro" id="IPR003029">
    <property type="entry name" value="S1_domain"/>
</dbReference>
<evidence type="ECO:0000313" key="11">
    <source>
        <dbReference type="EMBL" id="QHG10258.1"/>
    </source>
</evidence>
<dbReference type="InterPro" id="IPR004087">
    <property type="entry name" value="KH_dom"/>
</dbReference>
<dbReference type="GO" id="GO:0000175">
    <property type="term" value="F:3'-5'-RNA exonuclease activity"/>
    <property type="evidence" value="ECO:0007669"/>
    <property type="project" value="TreeGrafter"/>
</dbReference>
<dbReference type="PROSITE" id="PS50084">
    <property type="entry name" value="KH_TYPE_1"/>
    <property type="match status" value="1"/>
</dbReference>
<dbReference type="CDD" id="cd11364">
    <property type="entry name" value="RNase_PH_PNPase_2"/>
    <property type="match status" value="1"/>
</dbReference>
<keyword evidence="8 9" id="KW-0694">RNA-binding</keyword>
<keyword evidence="5 9" id="KW-0548">Nucleotidyltransferase</keyword>
<dbReference type="Gene3D" id="3.30.230.70">
    <property type="entry name" value="GHMP Kinase, N-terminal domain"/>
    <property type="match status" value="2"/>
</dbReference>
<dbReference type="Gene3D" id="3.30.1370.10">
    <property type="entry name" value="K Homology domain, type 1"/>
    <property type="match status" value="1"/>
</dbReference>
<dbReference type="InterPro" id="IPR001247">
    <property type="entry name" value="ExoRNase_PH_dom1"/>
</dbReference>
<dbReference type="SUPFAM" id="SSF54211">
    <property type="entry name" value="Ribosomal protein S5 domain 2-like"/>
    <property type="match status" value="2"/>
</dbReference>
<evidence type="ECO:0000256" key="3">
    <source>
        <dbReference type="ARBA" id="ARBA00022490"/>
    </source>
</evidence>
<dbReference type="InterPro" id="IPR012340">
    <property type="entry name" value="NA-bd_OB-fold"/>
</dbReference>
<evidence type="ECO:0000256" key="4">
    <source>
        <dbReference type="ARBA" id="ARBA00022679"/>
    </source>
</evidence>
<dbReference type="GO" id="GO:0004654">
    <property type="term" value="F:polyribonucleotide nucleotidyltransferase activity"/>
    <property type="evidence" value="ECO:0007669"/>
    <property type="project" value="UniProtKB-UniRule"/>
</dbReference>
<dbReference type="Pfam" id="PF00013">
    <property type="entry name" value="KH_1"/>
    <property type="match status" value="1"/>
</dbReference>
<sequence>MFNIITKEFQYGNQQVTLETGRIARQANSVVVHMGGVSVLVAVVVKDEAQAGQNFFPLTVNYQEKMYAAGKIPGGYGKREGRPSEMETLTSRLIDRPIRPLFPEGYFNEIQVTATVISSDKTQDADIAAMIGTSAALAISSAPFNGPIGAARVGFINDEYVLNPNHEALKQSSLDLVVAGTSSAVLMVESEAKELSEDQMLGAVLYGHAQQQVVIDAINEFAKEVGVQKTQFAAPAVNEALQTALRNQFAAAISEAYAISEKASRYTRLDEIKNQAIEALAGDAEAEGYADNVAQIKELFETLKYRTVRDNILSGKPRIDGRDLQTVRALDIQVGVLPYTHGSALFTRGETQALVTTTLGNSRDVNMIDTLAGTKQDHFMLHYNFPSYSVGETGRDSGPKRREIGHGRLARRGVQAMLPDSDRFPYVIRIVSEITESNGSSSMASVCGASLALMDAGVPLKAPVAGIAMGLVKEGERFAVLSDILGDEDHLGDMDFKVAGSANGVTALQMDIKIEGITPEIMEKALHQAHAGRIHILNAMNEVISTSRKEINAHAPNFAVIDIDPEKIRDVIGKGGATIRQLTEETGAVIDIDDNGTIRIFGENKAATKAAIAKIEAITAEVEVGKTYTGKVARIVEFGAFVNVLPNTDGLVHISQISDARIENVNDVLKEGQMVNVLVQDIDNRGRIKLTMKGVDQTINTESPAEETPAE</sequence>
<organism evidence="11">
    <name type="scientific">Faucicola osloensis</name>
    <name type="common">Moraxella osloensis</name>
    <dbReference type="NCBI Taxonomy" id="34062"/>
    <lineage>
        <taxon>Bacteria</taxon>
        <taxon>Pseudomonadati</taxon>
        <taxon>Pseudomonadota</taxon>
        <taxon>Gammaproteobacteria</taxon>
        <taxon>Moraxellales</taxon>
        <taxon>Moraxellaceae</taxon>
        <taxon>Faucicola</taxon>
    </lineage>
</organism>
<proteinExistence type="inferred from homology"/>
<keyword evidence="4 9" id="KW-0808">Transferase</keyword>
<comment type="function">
    <text evidence="9">Involved in mRNA degradation. Catalyzes the phosphorolysis of single-stranded polyribonucleotides processively in the 3'- to 5'-direction.</text>
</comment>
<name>A0A6P1KE48_FAUOS</name>
<gene>
    <name evidence="9 11" type="primary">pnp</name>
    <name evidence="11" type="ORF">GSF12_10460</name>
</gene>
<dbReference type="InterPro" id="IPR020568">
    <property type="entry name" value="Ribosomal_Su5_D2-typ_SF"/>
</dbReference>
<dbReference type="SMART" id="SM00322">
    <property type="entry name" value="KH"/>
    <property type="match status" value="1"/>
</dbReference>
<dbReference type="FunFam" id="3.30.230.70:FF:000001">
    <property type="entry name" value="Polyribonucleotide nucleotidyltransferase"/>
    <property type="match status" value="1"/>
</dbReference>
<keyword evidence="3 9" id="KW-0963">Cytoplasm</keyword>
<dbReference type="SUPFAM" id="SSF54791">
    <property type="entry name" value="Eukaryotic type KH-domain (KH-domain type I)"/>
    <property type="match status" value="1"/>
</dbReference>
<feature type="binding site" evidence="9">
    <location>
        <position position="495"/>
    </location>
    <ligand>
        <name>Mg(2+)</name>
        <dbReference type="ChEBI" id="CHEBI:18420"/>
    </ligand>
</feature>
<evidence type="ECO:0000256" key="1">
    <source>
        <dbReference type="ARBA" id="ARBA00004496"/>
    </source>
</evidence>
<evidence type="ECO:0000256" key="6">
    <source>
        <dbReference type="ARBA" id="ARBA00022723"/>
    </source>
</evidence>
<feature type="domain" description="S1 motif" evidence="10">
    <location>
        <begin position="625"/>
        <end position="693"/>
    </location>
</feature>
<accession>A0A6P1KE48</accession>
<dbReference type="SUPFAM" id="SSF55666">
    <property type="entry name" value="Ribonuclease PH domain 2-like"/>
    <property type="match status" value="2"/>
</dbReference>
<evidence type="ECO:0000256" key="8">
    <source>
        <dbReference type="ARBA" id="ARBA00022884"/>
    </source>
</evidence>
<comment type="catalytic activity">
    <reaction evidence="9">
        <text>RNA(n+1) + phosphate = RNA(n) + a ribonucleoside 5'-diphosphate</text>
        <dbReference type="Rhea" id="RHEA:22096"/>
        <dbReference type="Rhea" id="RHEA-COMP:14527"/>
        <dbReference type="Rhea" id="RHEA-COMP:17342"/>
        <dbReference type="ChEBI" id="CHEBI:43474"/>
        <dbReference type="ChEBI" id="CHEBI:57930"/>
        <dbReference type="ChEBI" id="CHEBI:140395"/>
        <dbReference type="EC" id="2.7.7.8"/>
    </reaction>
</comment>
<dbReference type="HAMAP" id="MF_01595">
    <property type="entry name" value="PNPase"/>
    <property type="match status" value="1"/>
</dbReference>
<dbReference type="Gene3D" id="2.40.50.140">
    <property type="entry name" value="Nucleic acid-binding proteins"/>
    <property type="match status" value="1"/>
</dbReference>
<dbReference type="FunFam" id="3.30.230.70:FF:000002">
    <property type="entry name" value="Polyribonucleotide nucleotidyltransferase"/>
    <property type="match status" value="1"/>
</dbReference>
<dbReference type="EMBL" id="CP047226">
    <property type="protein sequence ID" value="QHG10258.1"/>
    <property type="molecule type" value="Genomic_DNA"/>
</dbReference>
<evidence type="ECO:0000256" key="9">
    <source>
        <dbReference type="HAMAP-Rule" id="MF_01595"/>
    </source>
</evidence>
<feature type="binding site" evidence="9">
    <location>
        <position position="489"/>
    </location>
    <ligand>
        <name>Mg(2+)</name>
        <dbReference type="ChEBI" id="CHEBI:18420"/>
    </ligand>
</feature>
<dbReference type="PROSITE" id="PS50126">
    <property type="entry name" value="S1"/>
    <property type="match status" value="1"/>
</dbReference>
<dbReference type="EC" id="2.7.7.8" evidence="9"/>
<dbReference type="AlphaFoldDB" id="A0A6P1KE48"/>
<dbReference type="InterPro" id="IPR015847">
    <property type="entry name" value="ExoRNase_PH_dom2"/>
</dbReference>
<dbReference type="NCBIfam" id="TIGR03591">
    <property type="entry name" value="polynuc_phos"/>
    <property type="match status" value="1"/>
</dbReference>
<dbReference type="GO" id="GO:0006402">
    <property type="term" value="P:mRNA catabolic process"/>
    <property type="evidence" value="ECO:0007669"/>
    <property type="project" value="UniProtKB-UniRule"/>
</dbReference>
<dbReference type="InterPro" id="IPR012162">
    <property type="entry name" value="PNPase"/>
</dbReference>
<keyword evidence="7 9" id="KW-0460">Magnesium</keyword>